<evidence type="ECO:0000313" key="2">
    <source>
        <dbReference type="EMBL" id="KAK4435150.1"/>
    </source>
</evidence>
<keyword evidence="3" id="KW-1185">Reference proteome</keyword>
<organism evidence="2 3">
    <name type="scientific">Sesamum alatum</name>
    <dbReference type="NCBI Taxonomy" id="300844"/>
    <lineage>
        <taxon>Eukaryota</taxon>
        <taxon>Viridiplantae</taxon>
        <taxon>Streptophyta</taxon>
        <taxon>Embryophyta</taxon>
        <taxon>Tracheophyta</taxon>
        <taxon>Spermatophyta</taxon>
        <taxon>Magnoliopsida</taxon>
        <taxon>eudicotyledons</taxon>
        <taxon>Gunneridae</taxon>
        <taxon>Pentapetalae</taxon>
        <taxon>asterids</taxon>
        <taxon>lamiids</taxon>
        <taxon>Lamiales</taxon>
        <taxon>Pedaliaceae</taxon>
        <taxon>Sesamum</taxon>
    </lineage>
</organism>
<accession>A0AAE1YR45</accession>
<dbReference type="Proteomes" id="UP001293254">
    <property type="component" value="Unassembled WGS sequence"/>
</dbReference>
<evidence type="ECO:0000256" key="1">
    <source>
        <dbReference type="SAM" id="MobiDB-lite"/>
    </source>
</evidence>
<feature type="region of interest" description="Disordered" evidence="1">
    <location>
        <begin position="114"/>
        <end position="135"/>
    </location>
</feature>
<gene>
    <name evidence="2" type="ORF">Salat_0678300</name>
</gene>
<dbReference type="AlphaFoldDB" id="A0AAE1YR45"/>
<sequence length="135" mass="14624">MTGGSGPIKPPRSPLVVHSAGRIHARSPALVSCDSSRQLHMSGGSKKPIPSVSDITKLEDIIVKALAEHMVDTKENIDNNLVASYRRGSVDSVKFFSNILSSCLEEQFRRTLPEVQGEGRRRAQTTPDAAPCAEE</sequence>
<reference evidence="2" key="1">
    <citation type="submission" date="2020-06" db="EMBL/GenBank/DDBJ databases">
        <authorList>
            <person name="Li T."/>
            <person name="Hu X."/>
            <person name="Zhang T."/>
            <person name="Song X."/>
            <person name="Zhang H."/>
            <person name="Dai N."/>
            <person name="Sheng W."/>
            <person name="Hou X."/>
            <person name="Wei L."/>
        </authorList>
    </citation>
    <scope>NUCLEOTIDE SEQUENCE</scope>
    <source>
        <strain evidence="2">3651</strain>
        <tissue evidence="2">Leaf</tissue>
    </source>
</reference>
<evidence type="ECO:0000313" key="3">
    <source>
        <dbReference type="Proteomes" id="UP001293254"/>
    </source>
</evidence>
<comment type="caution">
    <text evidence="2">The sequence shown here is derived from an EMBL/GenBank/DDBJ whole genome shotgun (WGS) entry which is preliminary data.</text>
</comment>
<proteinExistence type="predicted"/>
<name>A0AAE1YR45_9LAMI</name>
<protein>
    <submittedName>
        <fullName evidence="2">Uncharacterized protein</fullName>
    </submittedName>
</protein>
<dbReference type="EMBL" id="JACGWO010000002">
    <property type="protein sequence ID" value="KAK4435150.1"/>
    <property type="molecule type" value="Genomic_DNA"/>
</dbReference>
<reference evidence="2" key="2">
    <citation type="journal article" date="2024" name="Plant">
        <title>Genomic evolution and insights into agronomic trait innovations of Sesamum species.</title>
        <authorList>
            <person name="Miao H."/>
            <person name="Wang L."/>
            <person name="Qu L."/>
            <person name="Liu H."/>
            <person name="Sun Y."/>
            <person name="Le M."/>
            <person name="Wang Q."/>
            <person name="Wei S."/>
            <person name="Zheng Y."/>
            <person name="Lin W."/>
            <person name="Duan Y."/>
            <person name="Cao H."/>
            <person name="Xiong S."/>
            <person name="Wang X."/>
            <person name="Wei L."/>
            <person name="Li C."/>
            <person name="Ma Q."/>
            <person name="Ju M."/>
            <person name="Zhao R."/>
            <person name="Li G."/>
            <person name="Mu C."/>
            <person name="Tian Q."/>
            <person name="Mei H."/>
            <person name="Zhang T."/>
            <person name="Gao T."/>
            <person name="Zhang H."/>
        </authorList>
    </citation>
    <scope>NUCLEOTIDE SEQUENCE</scope>
    <source>
        <strain evidence="2">3651</strain>
    </source>
</reference>